<evidence type="ECO:0000313" key="3">
    <source>
        <dbReference type="Proteomes" id="UP000324101"/>
    </source>
</evidence>
<proteinExistence type="predicted"/>
<dbReference type="EMBL" id="CP029189">
    <property type="protein sequence ID" value="QES53138.1"/>
    <property type="molecule type" value="Genomic_DNA"/>
</dbReference>
<dbReference type="PANTHER" id="PTHR43355">
    <property type="entry name" value="FLAVIN REDUCTASE (NADPH)"/>
    <property type="match status" value="1"/>
</dbReference>
<dbReference type="Pfam" id="PF13460">
    <property type="entry name" value="NAD_binding_10"/>
    <property type="match status" value="1"/>
</dbReference>
<organism evidence="2 3">
    <name type="scientific">Streptomyces venezuelae</name>
    <dbReference type="NCBI Taxonomy" id="54571"/>
    <lineage>
        <taxon>Bacteria</taxon>
        <taxon>Bacillati</taxon>
        <taxon>Actinomycetota</taxon>
        <taxon>Actinomycetes</taxon>
        <taxon>Kitasatosporales</taxon>
        <taxon>Streptomycetaceae</taxon>
        <taxon>Streptomyces</taxon>
    </lineage>
</organism>
<dbReference type="InterPro" id="IPR051606">
    <property type="entry name" value="Polyketide_Oxido-like"/>
</dbReference>
<dbReference type="SUPFAM" id="SSF51735">
    <property type="entry name" value="NAD(P)-binding Rossmann-fold domains"/>
    <property type="match status" value="1"/>
</dbReference>
<feature type="domain" description="NAD(P)-binding" evidence="1">
    <location>
        <begin position="8"/>
        <end position="208"/>
    </location>
</feature>
<dbReference type="PANTHER" id="PTHR43355:SF2">
    <property type="entry name" value="FLAVIN REDUCTASE (NADPH)"/>
    <property type="match status" value="1"/>
</dbReference>
<dbReference type="OrthoDB" id="3191258at2"/>
<dbReference type="Gene3D" id="3.40.50.720">
    <property type="entry name" value="NAD(P)-binding Rossmann-like Domain"/>
    <property type="match status" value="1"/>
</dbReference>
<dbReference type="CDD" id="cd05244">
    <property type="entry name" value="BVR-B_like_SDR_a"/>
    <property type="match status" value="1"/>
</dbReference>
<evidence type="ECO:0000313" key="2">
    <source>
        <dbReference type="EMBL" id="QES53138.1"/>
    </source>
</evidence>
<dbReference type="Proteomes" id="UP000324101">
    <property type="component" value="Chromosome"/>
</dbReference>
<dbReference type="GO" id="GO:0016646">
    <property type="term" value="F:oxidoreductase activity, acting on the CH-NH group of donors, NAD or NADP as acceptor"/>
    <property type="evidence" value="ECO:0007669"/>
    <property type="project" value="TreeGrafter"/>
</dbReference>
<accession>A0A5P2DG76</accession>
<dbReference type="AlphaFoldDB" id="A0A5P2DG76"/>
<gene>
    <name evidence="2" type="ORF">DEJ51_01770</name>
</gene>
<dbReference type="RefSeq" id="WP_150255645.1">
    <property type="nucleotide sequence ID" value="NZ_CP029189.1"/>
</dbReference>
<dbReference type="InterPro" id="IPR016040">
    <property type="entry name" value="NAD(P)-bd_dom"/>
</dbReference>
<reference evidence="2 3" key="1">
    <citation type="submission" date="2018-05" db="EMBL/GenBank/DDBJ databases">
        <title>Streptomyces venezuelae.</title>
        <authorList>
            <person name="Kim W."/>
            <person name="Lee N."/>
            <person name="Cho B.-K."/>
        </authorList>
    </citation>
    <scope>NUCLEOTIDE SEQUENCE [LARGE SCALE GENOMIC DNA]</scope>
    <source>
        <strain evidence="2 3">ATCC 21018</strain>
    </source>
</reference>
<dbReference type="InterPro" id="IPR036291">
    <property type="entry name" value="NAD(P)-bd_dom_sf"/>
</dbReference>
<evidence type="ECO:0000259" key="1">
    <source>
        <dbReference type="Pfam" id="PF13460"/>
    </source>
</evidence>
<sequence>MKKIALFGATGTVGSRVLLEALRRGHEVTAVVRDPARLPDPGSGSGAGALVVVRGDVLDPVSVAAAVAGHDVVVSAFGPGRGDPTDLVTAARALIGAVRSLGTDGPAPRVVVVGGAGTLRTPGGPLVLDEAGVPAAVLALMHAHGAALDFLRGVPVEQVRWTCLSPPAHLAPGKRTGTYRLGSDDLVVDEEGRSRISVEDFAVALVDEVERDAHAGRRFTVAH</sequence>
<protein>
    <submittedName>
        <fullName evidence="2">3-beta hydroxysteroid dehydrogenase</fullName>
    </submittedName>
</protein>
<name>A0A5P2DG76_STRVZ</name>